<feature type="compositionally biased region" description="Polar residues" evidence="1">
    <location>
        <begin position="24"/>
        <end position="34"/>
    </location>
</feature>
<dbReference type="EMBL" id="HBHT01032544">
    <property type="protein sequence ID" value="CAD9984846.1"/>
    <property type="molecule type" value="Transcribed_RNA"/>
</dbReference>
<keyword evidence="2" id="KW-0472">Membrane</keyword>
<feature type="compositionally biased region" description="Gly residues" evidence="1">
    <location>
        <begin position="318"/>
        <end position="331"/>
    </location>
</feature>
<feature type="region of interest" description="Disordered" evidence="1">
    <location>
        <begin position="304"/>
        <end position="366"/>
    </location>
</feature>
<protein>
    <recommendedName>
        <fullName evidence="4">Peptidase M10 metallopeptidase domain-containing protein</fullName>
    </recommendedName>
</protein>
<keyword evidence="2" id="KW-0812">Transmembrane</keyword>
<organism evidence="3">
    <name type="scientific">Entomoneis paludosa</name>
    <dbReference type="NCBI Taxonomy" id="265537"/>
    <lineage>
        <taxon>Eukaryota</taxon>
        <taxon>Sar</taxon>
        <taxon>Stramenopiles</taxon>
        <taxon>Ochrophyta</taxon>
        <taxon>Bacillariophyta</taxon>
        <taxon>Bacillariophyceae</taxon>
        <taxon>Bacillariophycidae</taxon>
        <taxon>Entomoneidaceae</taxon>
        <taxon>Entomoneis</taxon>
    </lineage>
</organism>
<evidence type="ECO:0000256" key="2">
    <source>
        <dbReference type="SAM" id="Phobius"/>
    </source>
</evidence>
<evidence type="ECO:0008006" key="4">
    <source>
        <dbReference type="Google" id="ProtNLM"/>
    </source>
</evidence>
<feature type="transmembrane region" description="Helical" evidence="2">
    <location>
        <begin position="61"/>
        <end position="86"/>
    </location>
</feature>
<reference evidence="3" key="1">
    <citation type="submission" date="2021-01" db="EMBL/GenBank/DDBJ databases">
        <authorList>
            <person name="Corre E."/>
            <person name="Pelletier E."/>
            <person name="Niang G."/>
            <person name="Scheremetjew M."/>
            <person name="Finn R."/>
            <person name="Kale V."/>
            <person name="Holt S."/>
            <person name="Cochrane G."/>
            <person name="Meng A."/>
            <person name="Brown T."/>
            <person name="Cohen L."/>
        </authorList>
    </citation>
    <scope>NUCLEOTIDE SEQUENCE</scope>
    <source>
        <strain evidence="3">CCMP125</strain>
    </source>
</reference>
<proteinExistence type="predicted"/>
<gene>
    <name evidence="3" type="ORF">APAL1065_LOCUS21862</name>
</gene>
<dbReference type="AlphaFoldDB" id="A0A7S2YMQ6"/>
<feature type="region of interest" description="Disordered" evidence="1">
    <location>
        <begin position="1"/>
        <end position="52"/>
    </location>
</feature>
<dbReference type="InterPro" id="IPR024079">
    <property type="entry name" value="MetalloPept_cat_dom_sf"/>
</dbReference>
<evidence type="ECO:0000313" key="3">
    <source>
        <dbReference type="EMBL" id="CAD9984846.1"/>
    </source>
</evidence>
<accession>A0A7S2YMQ6</accession>
<name>A0A7S2YMQ6_9STRA</name>
<dbReference type="Gene3D" id="3.40.390.10">
    <property type="entry name" value="Collagenase (Catalytic Domain)"/>
    <property type="match status" value="1"/>
</dbReference>
<dbReference type="GO" id="GO:0008237">
    <property type="term" value="F:metallopeptidase activity"/>
    <property type="evidence" value="ECO:0007669"/>
    <property type="project" value="InterPro"/>
</dbReference>
<feature type="compositionally biased region" description="Polar residues" evidence="1">
    <location>
        <begin position="1"/>
        <end position="13"/>
    </location>
</feature>
<dbReference type="SUPFAM" id="SSF55486">
    <property type="entry name" value="Metalloproteases ('zincins'), catalytic domain"/>
    <property type="match status" value="1"/>
</dbReference>
<evidence type="ECO:0000256" key="1">
    <source>
        <dbReference type="SAM" id="MobiDB-lite"/>
    </source>
</evidence>
<feature type="compositionally biased region" description="Basic and acidic residues" evidence="1">
    <location>
        <begin position="349"/>
        <end position="362"/>
    </location>
</feature>
<keyword evidence="2" id="KW-1133">Transmembrane helix</keyword>
<sequence>MKNTYSYDNNGTHSVPYPEENFKANDNNSSGSSTDLEEASVPATPLDDEMNSQRNVSRHRWTCGSIAMTLIAVGGVITLIYFYAILDGDVNNLPSFEGIFDQSPFEGVAPEDASRWANFGTGLNLEVANCLERRWYPFFDKAIADWDTGYPDALTLEPTIREPEYECNAEHGKVKVCNGDYGETGWKGQAEVFIDTTTNTIFAVSARMNEFYIVGNDADVMQYAMCHELGHAWGLHHTDESFTNRDLGNCMDYTNRHHNNLTPDRSNYEFLHAMYGLVPGAEPFNPPTPAPTMAPIGAAGAPTLTGGSFADGNPGSVFGPGGNPGSNGGGNSPWSNPGSGGNNEEDEKEDKKEKKDGKDRDLQGYTNEWIQSVLEAARMQENAQEYESGEYEMQVAEGVVLRVHNLGA</sequence>